<dbReference type="STRING" id="3088.A0A383W1J0"/>
<dbReference type="SUPFAM" id="SSF48230">
    <property type="entry name" value="Chondroitin AC/alginate lyase"/>
    <property type="match status" value="1"/>
</dbReference>
<evidence type="ECO:0000256" key="2">
    <source>
        <dbReference type="ARBA" id="ARBA00023239"/>
    </source>
</evidence>
<keyword evidence="7" id="KW-1185">Reference proteome</keyword>
<evidence type="ECO:0000313" key="7">
    <source>
        <dbReference type="Proteomes" id="UP000256970"/>
    </source>
</evidence>
<dbReference type="Pfam" id="PF05426">
    <property type="entry name" value="Alginate_lyase"/>
    <property type="match status" value="1"/>
</dbReference>
<reference evidence="6 7" key="1">
    <citation type="submission" date="2016-10" db="EMBL/GenBank/DDBJ databases">
        <authorList>
            <person name="Cai Z."/>
        </authorList>
    </citation>
    <scope>NUCLEOTIDE SEQUENCE [LARGE SCALE GENOMIC DNA]</scope>
</reference>
<feature type="compositionally biased region" description="Polar residues" evidence="3">
    <location>
        <begin position="136"/>
        <end position="148"/>
    </location>
</feature>
<dbReference type="Proteomes" id="UP000256970">
    <property type="component" value="Unassembled WGS sequence"/>
</dbReference>
<accession>A0A383W1J0</accession>
<evidence type="ECO:0000259" key="5">
    <source>
        <dbReference type="Pfam" id="PF05426"/>
    </source>
</evidence>
<name>A0A383W1J0_TETOB</name>
<dbReference type="AlphaFoldDB" id="A0A383W1J0"/>
<dbReference type="InterPro" id="IPR008929">
    <property type="entry name" value="Chondroitin_lyas"/>
</dbReference>
<evidence type="ECO:0000313" key="6">
    <source>
        <dbReference type="EMBL" id="SZX70962.1"/>
    </source>
</evidence>
<dbReference type="InterPro" id="IPR008397">
    <property type="entry name" value="Alginate_lyase_dom"/>
</dbReference>
<feature type="signal peptide" evidence="4">
    <location>
        <begin position="1"/>
        <end position="18"/>
    </location>
</feature>
<evidence type="ECO:0000256" key="4">
    <source>
        <dbReference type="SAM" id="SignalP"/>
    </source>
</evidence>
<sequence>MKLLTLFWLAAAAAEVLAQASTQDRQLGVVPRPQDIQCESEMQVVMCGQIPFAQPQERADCCALHKPLPPQVHAAALAAAAAARPAGSFDWDVPLPERSDLEANSSLMQPVDYLVGSCAGQMLAEVPVFTTITQQMAAGSSDDNSTQAPDDSRSTTPTPPSSPVPGTTPENSKSQKRRLAQSGSDATEGPNTATVTITSVEVAQTPVPVLTSAQIKRIKSTALAMQPIEVQRSYSRLAHINAQSGFLHPAGYAGPAELALLKVRLAQQQPVQAAALDSLLTGARVPPKVYEGGWFPDTHCPSAGYSGPYAMPVVSARWGGTNNNAGTCAPNYPPAAPQHNCAHVSFVELDGQMAYKQALAFAATGDEGHAETAQRIMEGWAAVNSVWGLQHENGPLEAGWGCAAMSRAMELLKHSGWPGFKPAAYHAFVAWMGGNLMKQMDVYVDDMTTPWARSGGQNVFGNWHSTIADCWVAFGVLTDDVARYRKGVQLYHTTVGDYLRWGRGDFSSGRIVGEASETLRDIYHTAFGLGGLVQTAEQAWQQHEDVYSSNSHALLAALELHARIINADAAQNPGLLPPGFKKFKDMPEPPAGAVWRFDIRSQRWFAQDKATGKTVSYLQDGVKYLLGIGHLPTGWELAYNHYVGRLGLAMPETATLIANNWPDYFTFHWGLATLTHADSAAQLWRPGVSAASLCGGPAEGRAGGGLAAGAQG</sequence>
<feature type="region of interest" description="Disordered" evidence="3">
    <location>
        <begin position="136"/>
        <end position="192"/>
    </location>
</feature>
<feature type="domain" description="Alginate lyase" evidence="5">
    <location>
        <begin position="336"/>
        <end position="566"/>
    </location>
</feature>
<dbReference type="EMBL" id="FNXT01001020">
    <property type="protein sequence ID" value="SZX70962.1"/>
    <property type="molecule type" value="Genomic_DNA"/>
</dbReference>
<keyword evidence="2" id="KW-0456">Lyase</keyword>
<feature type="chain" id="PRO_5016607837" description="Alginate lyase domain-containing protein" evidence="4">
    <location>
        <begin position="19"/>
        <end position="712"/>
    </location>
</feature>
<protein>
    <recommendedName>
        <fullName evidence="5">Alginate lyase domain-containing protein</fullName>
    </recommendedName>
</protein>
<dbReference type="Gene3D" id="1.50.10.100">
    <property type="entry name" value="Chondroitin AC/alginate lyase"/>
    <property type="match status" value="1"/>
</dbReference>
<gene>
    <name evidence="6" type="ORF">BQ4739_LOCUS11118</name>
</gene>
<organism evidence="6 7">
    <name type="scientific">Tetradesmus obliquus</name>
    <name type="common">Green alga</name>
    <name type="synonym">Acutodesmus obliquus</name>
    <dbReference type="NCBI Taxonomy" id="3088"/>
    <lineage>
        <taxon>Eukaryota</taxon>
        <taxon>Viridiplantae</taxon>
        <taxon>Chlorophyta</taxon>
        <taxon>core chlorophytes</taxon>
        <taxon>Chlorophyceae</taxon>
        <taxon>CS clade</taxon>
        <taxon>Sphaeropleales</taxon>
        <taxon>Scenedesmaceae</taxon>
        <taxon>Tetradesmus</taxon>
    </lineage>
</organism>
<feature type="compositionally biased region" description="Polar residues" evidence="3">
    <location>
        <begin position="181"/>
        <end position="192"/>
    </location>
</feature>
<proteinExistence type="predicted"/>
<evidence type="ECO:0000256" key="3">
    <source>
        <dbReference type="SAM" id="MobiDB-lite"/>
    </source>
</evidence>
<dbReference type="GO" id="GO:0016829">
    <property type="term" value="F:lyase activity"/>
    <property type="evidence" value="ECO:0007669"/>
    <property type="project" value="UniProtKB-KW"/>
</dbReference>
<evidence type="ECO:0000256" key="1">
    <source>
        <dbReference type="ARBA" id="ARBA00022729"/>
    </source>
</evidence>
<keyword evidence="1 4" id="KW-0732">Signal</keyword>